<reference evidence="20 21" key="1">
    <citation type="journal article" date="2015" name="Nature">
        <title>rRNA introns, odd ribosomes, and small enigmatic genomes across a large radiation of phyla.</title>
        <authorList>
            <person name="Brown C.T."/>
            <person name="Hug L.A."/>
            <person name="Thomas B.C."/>
            <person name="Sharon I."/>
            <person name="Castelle C.J."/>
            <person name="Singh A."/>
            <person name="Wilkins M.J."/>
            <person name="Williams K.H."/>
            <person name="Banfield J.F."/>
        </authorList>
    </citation>
    <scope>NUCLEOTIDE SEQUENCE [LARGE SCALE GENOMIC DNA]</scope>
</reference>
<evidence type="ECO:0000256" key="18">
    <source>
        <dbReference type="PIRSR" id="PIRSR600829-4"/>
    </source>
</evidence>
<feature type="binding site" evidence="16">
    <location>
        <position position="66"/>
    </location>
    <ligand>
        <name>substrate</name>
    </ligand>
</feature>
<dbReference type="GO" id="GO:0046872">
    <property type="term" value="F:metal ion binding"/>
    <property type="evidence" value="ECO:0007669"/>
    <property type="project" value="UniProtKB-KW"/>
</dbReference>
<dbReference type="GO" id="GO:0008654">
    <property type="term" value="P:phospholipid biosynthetic process"/>
    <property type="evidence" value="ECO:0007669"/>
    <property type="project" value="UniProtKB-KW"/>
</dbReference>
<feature type="active site" description="Proton acceptor" evidence="15">
    <location>
        <position position="66"/>
    </location>
</feature>
<keyword evidence="12 19" id="KW-0472">Membrane</keyword>
<evidence type="ECO:0000256" key="6">
    <source>
        <dbReference type="ARBA" id="ARBA00022692"/>
    </source>
</evidence>
<keyword evidence="9 17" id="KW-0067">ATP-binding</keyword>
<keyword evidence="5" id="KW-0808">Transferase</keyword>
<keyword evidence="13" id="KW-0594">Phospholipid biosynthesis</keyword>
<feature type="binding site" evidence="18">
    <location>
        <position position="25"/>
    </location>
    <ligand>
        <name>a divalent metal cation</name>
        <dbReference type="ChEBI" id="CHEBI:60240"/>
    </ligand>
</feature>
<evidence type="ECO:0000313" key="21">
    <source>
        <dbReference type="Proteomes" id="UP000034746"/>
    </source>
</evidence>
<evidence type="ECO:0000256" key="16">
    <source>
        <dbReference type="PIRSR" id="PIRSR600829-2"/>
    </source>
</evidence>
<keyword evidence="11" id="KW-0443">Lipid metabolism</keyword>
<feature type="binding site" evidence="17">
    <location>
        <position position="6"/>
    </location>
    <ligand>
        <name>ATP</name>
        <dbReference type="ChEBI" id="CHEBI:30616"/>
    </ligand>
</feature>
<dbReference type="GO" id="GO:0005524">
    <property type="term" value="F:ATP binding"/>
    <property type="evidence" value="ECO:0007669"/>
    <property type="project" value="UniProtKB-KW"/>
</dbReference>
<keyword evidence="18" id="KW-0479">Metal-binding</keyword>
<dbReference type="EMBL" id="LCAU01000001">
    <property type="protein sequence ID" value="KKR98769.1"/>
    <property type="molecule type" value="Genomic_DNA"/>
</dbReference>
<evidence type="ECO:0000256" key="11">
    <source>
        <dbReference type="ARBA" id="ARBA00023098"/>
    </source>
</evidence>
<dbReference type="InterPro" id="IPR036945">
    <property type="entry name" value="DAGK_sf"/>
</dbReference>
<feature type="transmembrane region" description="Helical" evidence="19">
    <location>
        <begin position="28"/>
        <end position="47"/>
    </location>
</feature>
<dbReference type="Pfam" id="PF01219">
    <property type="entry name" value="DAGK_prokar"/>
    <property type="match status" value="1"/>
</dbReference>
<name>A0A0G0VD09_9BACT</name>
<dbReference type="InterPro" id="IPR000829">
    <property type="entry name" value="DAGK"/>
</dbReference>
<dbReference type="Proteomes" id="UP000034746">
    <property type="component" value="Unassembled WGS sequence"/>
</dbReference>
<evidence type="ECO:0000256" key="9">
    <source>
        <dbReference type="ARBA" id="ARBA00022840"/>
    </source>
</evidence>
<evidence type="ECO:0000256" key="3">
    <source>
        <dbReference type="ARBA" id="ARBA00022475"/>
    </source>
</evidence>
<comment type="caution">
    <text evidence="20">The sequence shown here is derived from an EMBL/GenBank/DDBJ whole genome shotgun (WGS) entry which is preliminary data.</text>
</comment>
<keyword evidence="14" id="KW-1208">Phospholipid metabolism</keyword>
<evidence type="ECO:0000256" key="19">
    <source>
        <dbReference type="SAM" id="Phobius"/>
    </source>
</evidence>
<keyword evidence="10 19" id="KW-1133">Transmembrane helix</keyword>
<feature type="binding site" evidence="17">
    <location>
        <position position="25"/>
    </location>
    <ligand>
        <name>ATP</name>
        <dbReference type="ChEBI" id="CHEBI:30616"/>
    </ligand>
</feature>
<keyword evidence="8 20" id="KW-0418">Kinase</keyword>
<dbReference type="PANTHER" id="PTHR34299:SF1">
    <property type="entry name" value="DIACYLGLYCEROL KINASE"/>
    <property type="match status" value="1"/>
</dbReference>
<dbReference type="Gene3D" id="1.10.287.3610">
    <property type="match status" value="1"/>
</dbReference>
<feature type="binding site" evidence="18">
    <location>
        <position position="73"/>
    </location>
    <ligand>
        <name>a divalent metal cation</name>
        <dbReference type="ChEBI" id="CHEBI:60240"/>
    </ligand>
</feature>
<evidence type="ECO:0000256" key="1">
    <source>
        <dbReference type="ARBA" id="ARBA00004651"/>
    </source>
</evidence>
<keyword evidence="18" id="KW-0460">Magnesium</keyword>
<dbReference type="PANTHER" id="PTHR34299">
    <property type="entry name" value="DIACYLGLYCEROL KINASE"/>
    <property type="match status" value="1"/>
</dbReference>
<evidence type="ECO:0000256" key="13">
    <source>
        <dbReference type="ARBA" id="ARBA00023209"/>
    </source>
</evidence>
<evidence type="ECO:0000256" key="2">
    <source>
        <dbReference type="ARBA" id="ARBA00005967"/>
    </source>
</evidence>
<comment type="similarity">
    <text evidence="2">Belongs to the bacterial diacylglycerol kinase family.</text>
</comment>
<evidence type="ECO:0000256" key="5">
    <source>
        <dbReference type="ARBA" id="ARBA00022679"/>
    </source>
</evidence>
<evidence type="ECO:0000313" key="20">
    <source>
        <dbReference type="EMBL" id="KKR98769.1"/>
    </source>
</evidence>
<feature type="transmembrane region" description="Helical" evidence="19">
    <location>
        <begin position="53"/>
        <end position="72"/>
    </location>
</feature>
<proteinExistence type="inferred from homology"/>
<dbReference type="AlphaFoldDB" id="A0A0G0VD09"/>
<evidence type="ECO:0000256" key="17">
    <source>
        <dbReference type="PIRSR" id="PIRSR600829-3"/>
    </source>
</evidence>
<keyword evidence="3" id="KW-1003">Cell membrane</keyword>
<dbReference type="CDD" id="cd14265">
    <property type="entry name" value="UDPK_IM_like"/>
    <property type="match status" value="1"/>
</dbReference>
<protein>
    <submittedName>
        <fullName evidence="20">Undecaprenol kinase</fullName>
    </submittedName>
</protein>
<keyword evidence="7 17" id="KW-0547">Nucleotide-binding</keyword>
<accession>A0A0G0VD09</accession>
<feature type="transmembrane region" description="Helical" evidence="19">
    <location>
        <begin position="93"/>
        <end position="118"/>
    </location>
</feature>
<comment type="subcellular location">
    <subcellularLocation>
        <location evidence="1">Cell membrane</location>
        <topology evidence="1">Multi-pass membrane protein</topology>
    </subcellularLocation>
</comment>
<dbReference type="InterPro" id="IPR033717">
    <property type="entry name" value="UDPK"/>
</dbReference>
<feature type="binding site" evidence="16">
    <location>
        <position position="6"/>
    </location>
    <ligand>
        <name>substrate</name>
    </ligand>
</feature>
<evidence type="ECO:0000256" key="12">
    <source>
        <dbReference type="ARBA" id="ARBA00023136"/>
    </source>
</evidence>
<dbReference type="GO" id="GO:0016301">
    <property type="term" value="F:kinase activity"/>
    <property type="evidence" value="ECO:0007669"/>
    <property type="project" value="UniProtKB-KW"/>
</dbReference>
<dbReference type="GO" id="GO:0005886">
    <property type="term" value="C:plasma membrane"/>
    <property type="evidence" value="ECO:0007669"/>
    <property type="project" value="UniProtKB-SubCell"/>
</dbReference>
<evidence type="ECO:0000256" key="10">
    <source>
        <dbReference type="ARBA" id="ARBA00022989"/>
    </source>
</evidence>
<sequence length="123" mass="13915">MIQLSRLFQSFCHAMRGLKIIFQSEQSFRIQVFAACVVGIFLFMFPLSRSQTVVILFLMAFVLILEMINSIFERLVDAFKPRIHPVVGEIKDIMAATVLVASVVAACIGLVIFGPHFFRLFLS</sequence>
<gene>
    <name evidence="20" type="ORF">UU48_C0001G0124</name>
</gene>
<feature type="binding site" evidence="17">
    <location>
        <begin position="91"/>
        <end position="92"/>
    </location>
    <ligand>
        <name>ATP</name>
        <dbReference type="ChEBI" id="CHEBI:30616"/>
    </ligand>
</feature>
<evidence type="ECO:0000256" key="7">
    <source>
        <dbReference type="ARBA" id="ARBA00022741"/>
    </source>
</evidence>
<keyword evidence="6 19" id="KW-0812">Transmembrane</keyword>
<evidence type="ECO:0000256" key="4">
    <source>
        <dbReference type="ARBA" id="ARBA00022516"/>
    </source>
</evidence>
<feature type="binding site" evidence="17">
    <location>
        <position position="73"/>
    </location>
    <ligand>
        <name>ATP</name>
        <dbReference type="ChEBI" id="CHEBI:30616"/>
    </ligand>
</feature>
<evidence type="ECO:0000256" key="15">
    <source>
        <dbReference type="PIRSR" id="PIRSR600829-1"/>
    </source>
</evidence>
<comment type="cofactor">
    <cofactor evidence="18">
        <name>Mg(2+)</name>
        <dbReference type="ChEBI" id="CHEBI:18420"/>
    </cofactor>
    <text evidence="18">Mn(2+), Zn(2+), Cd(2+) and Co(2+) support activity to lesser extents.</text>
</comment>
<evidence type="ECO:0000256" key="8">
    <source>
        <dbReference type="ARBA" id="ARBA00022777"/>
    </source>
</evidence>
<organism evidence="20 21">
    <name type="scientific">Candidatus Uhrbacteria bacterium GW2011_GWF2_41_16</name>
    <dbReference type="NCBI Taxonomy" id="1618997"/>
    <lineage>
        <taxon>Bacteria</taxon>
        <taxon>Candidatus Uhriibacteriota</taxon>
    </lineage>
</organism>
<keyword evidence="4" id="KW-0444">Lipid biosynthesis</keyword>
<evidence type="ECO:0000256" key="14">
    <source>
        <dbReference type="ARBA" id="ARBA00023264"/>
    </source>
</evidence>